<evidence type="ECO:0000313" key="3">
    <source>
        <dbReference type="Proteomes" id="UP000190064"/>
    </source>
</evidence>
<protein>
    <recommendedName>
        <fullName evidence="4">Lipoprotein</fullName>
    </recommendedName>
</protein>
<gene>
    <name evidence="2" type="ORF">BTA35_0200035</name>
</gene>
<evidence type="ECO:0000256" key="1">
    <source>
        <dbReference type="SAM" id="SignalP"/>
    </source>
</evidence>
<reference evidence="2" key="1">
    <citation type="submission" date="2017-02" db="EMBL/GenBank/DDBJ databases">
        <title>Draft Genome Sequence of the Salt Water Bacterium Oceanospirillum linum ATCC 11336.</title>
        <authorList>
            <person name="Trachtenberg A.M."/>
            <person name="Carney J.G."/>
            <person name="Linnane J.D."/>
            <person name="Rheaume B.A."/>
            <person name="Pitts N.L."/>
            <person name="Mykles D.L."/>
            <person name="Maclea K.S."/>
        </authorList>
    </citation>
    <scope>NUCLEOTIDE SEQUENCE [LARGE SCALE GENOMIC DNA]</scope>
    <source>
        <strain evidence="2">ATCC 11336</strain>
    </source>
</reference>
<accession>A0A1T1HE28</accession>
<dbReference type="PROSITE" id="PS51257">
    <property type="entry name" value="PROKAR_LIPOPROTEIN"/>
    <property type="match status" value="1"/>
</dbReference>
<organism evidence="2 3">
    <name type="scientific">Oceanospirillum linum</name>
    <dbReference type="NCBI Taxonomy" id="966"/>
    <lineage>
        <taxon>Bacteria</taxon>
        <taxon>Pseudomonadati</taxon>
        <taxon>Pseudomonadota</taxon>
        <taxon>Gammaproteobacteria</taxon>
        <taxon>Oceanospirillales</taxon>
        <taxon>Oceanospirillaceae</taxon>
        <taxon>Oceanospirillum</taxon>
    </lineage>
</organism>
<name>A0A1T1HE28_OCELI</name>
<evidence type="ECO:0008006" key="4">
    <source>
        <dbReference type="Google" id="ProtNLM"/>
    </source>
</evidence>
<evidence type="ECO:0000313" key="2">
    <source>
        <dbReference type="EMBL" id="OOV87990.1"/>
    </source>
</evidence>
<feature type="signal peptide" evidence="1">
    <location>
        <begin position="1"/>
        <end position="25"/>
    </location>
</feature>
<proteinExistence type="predicted"/>
<dbReference type="Proteomes" id="UP000190064">
    <property type="component" value="Unassembled WGS sequence"/>
</dbReference>
<feature type="chain" id="PRO_5010556674" description="Lipoprotein" evidence="1">
    <location>
        <begin position="26"/>
        <end position="392"/>
    </location>
</feature>
<keyword evidence="3" id="KW-1185">Reference proteome</keyword>
<comment type="caution">
    <text evidence="2">The sequence shown here is derived from an EMBL/GenBank/DDBJ whole genome shotgun (WGS) entry which is preliminary data.</text>
</comment>
<dbReference type="EMBL" id="MTSD02000001">
    <property type="protein sequence ID" value="OOV87990.1"/>
    <property type="molecule type" value="Genomic_DNA"/>
</dbReference>
<dbReference type="AlphaFoldDB" id="A0A1T1HE28"/>
<sequence length="392" mass="44632">MKKYKIIMISLLALLAGCTSAPKYAPLLSMPVIPEDKVDLIDVDVKFDDKIDIYDNVVQNFSRNIDSGSSIVINVPSKLFEEQAESNAINQDFKTKDFFNLAEQQIEKELIRKGFDVLSRSKFEAKLRTLRDESRCNLNEFRCLHSQVAPEIQPVLEELKRKYDDKEINSIEYADEIKLFKDKLQSASAGKTRQEGDKELTDISEVIRAAESGDIKADYILQINLFDTEKKTSIYKDLRHISSVREFVRKNPGIKSDFESNENSIVRCAVISSQLNAKLIYVKTGAITWIGEHELNEFSSGVHDLSVEMGSREYVSNLGDIRRFVSDNNTSIARQNRFGKSVDFPSFEYSVDLLKPSISSGRCEKKWTNSREVRSQLARQVAKDLIATIKVN</sequence>
<dbReference type="RefSeq" id="WP_077242400.1">
    <property type="nucleotide sequence ID" value="NZ_FXTS01000001.1"/>
</dbReference>
<keyword evidence="1" id="KW-0732">Signal</keyword>